<dbReference type="CDD" id="cd02966">
    <property type="entry name" value="TlpA_like_family"/>
    <property type="match status" value="1"/>
</dbReference>
<sequence length="337" mass="38756">MKLLSYIVILVIFASCAKNSNDGYTIEGTFNNYVFEGYIYLNTPYKKDSSLVKNNRFSFTGKTDFPIQGWLTATNSDKLAWLYIENSHIQLTLDNASNLKVLDIKGSASHTKQHKFETFLNEHYKDANFDTALKDSLETFITENPSHSLSAKFLGKIASETWILSAEEVSLLKSKLDTSKQSKTDIFVINQAIEKLKEFGIGATFKDFDLYDLDDETKNSSTVTAPYLLVDFWASWCVPCRKQNPDWVQLYKKYQHDGFDILSISIEDGTDAWHKAIEKDHLTWNHLRAGNEFESPLVEHYQFYSIPYNILINEDRKIIGVNVEPDKLAYHLNQLLH</sequence>
<dbReference type="SUPFAM" id="SSF52833">
    <property type="entry name" value="Thioredoxin-like"/>
    <property type="match status" value="1"/>
</dbReference>
<dbReference type="InterPro" id="IPR012336">
    <property type="entry name" value="Thioredoxin-like_fold"/>
</dbReference>
<dbReference type="PANTHER" id="PTHR42852">
    <property type="entry name" value="THIOL:DISULFIDE INTERCHANGE PROTEIN DSBE"/>
    <property type="match status" value="1"/>
</dbReference>
<evidence type="ECO:0000313" key="8">
    <source>
        <dbReference type="Proteomes" id="UP001143543"/>
    </source>
</evidence>
<dbReference type="PROSITE" id="PS51257">
    <property type="entry name" value="PROKAR_LIPOPROTEIN"/>
    <property type="match status" value="1"/>
</dbReference>
<feature type="signal peptide" evidence="5">
    <location>
        <begin position="1"/>
        <end position="17"/>
    </location>
</feature>
<keyword evidence="5" id="KW-0732">Signal</keyword>
<gene>
    <name evidence="7" type="ORF">Y10_23360</name>
</gene>
<keyword evidence="3" id="KW-1015">Disulfide bond</keyword>
<dbReference type="InterPro" id="IPR025380">
    <property type="entry name" value="DUF4369"/>
</dbReference>
<dbReference type="InterPro" id="IPR050553">
    <property type="entry name" value="Thioredoxin_ResA/DsbE_sf"/>
</dbReference>
<dbReference type="InterPro" id="IPR013766">
    <property type="entry name" value="Thioredoxin_domain"/>
</dbReference>
<keyword evidence="2" id="KW-0201">Cytochrome c-type biogenesis</keyword>
<dbReference type="Pfam" id="PF13905">
    <property type="entry name" value="Thioredoxin_8"/>
    <property type="match status" value="1"/>
</dbReference>
<dbReference type="Proteomes" id="UP001143543">
    <property type="component" value="Unassembled WGS sequence"/>
</dbReference>
<keyword evidence="4" id="KW-0676">Redox-active center</keyword>
<evidence type="ECO:0000256" key="3">
    <source>
        <dbReference type="ARBA" id="ARBA00023157"/>
    </source>
</evidence>
<evidence type="ECO:0000259" key="6">
    <source>
        <dbReference type="PROSITE" id="PS51352"/>
    </source>
</evidence>
<comment type="subcellular location">
    <subcellularLocation>
        <location evidence="1">Cell envelope</location>
    </subcellularLocation>
</comment>
<dbReference type="InterPro" id="IPR017937">
    <property type="entry name" value="Thioredoxin_CS"/>
</dbReference>
<keyword evidence="8" id="KW-1185">Reference proteome</keyword>
<evidence type="ECO:0000313" key="7">
    <source>
        <dbReference type="EMBL" id="GLB49968.1"/>
    </source>
</evidence>
<dbReference type="RefSeq" id="WP_281765586.1">
    <property type="nucleotide sequence ID" value="NZ_BRVO01000002.1"/>
</dbReference>
<comment type="caution">
    <text evidence="7">The sequence shown here is derived from an EMBL/GenBank/DDBJ whole genome shotgun (WGS) entry which is preliminary data.</text>
</comment>
<evidence type="ECO:0000256" key="1">
    <source>
        <dbReference type="ARBA" id="ARBA00004196"/>
    </source>
</evidence>
<proteinExistence type="predicted"/>
<dbReference type="PROSITE" id="PS00194">
    <property type="entry name" value="THIOREDOXIN_1"/>
    <property type="match status" value="1"/>
</dbReference>
<feature type="chain" id="PRO_5047086945" evidence="5">
    <location>
        <begin position="18"/>
        <end position="337"/>
    </location>
</feature>
<evidence type="ECO:0000256" key="4">
    <source>
        <dbReference type="ARBA" id="ARBA00023284"/>
    </source>
</evidence>
<accession>A0ABQ5MKR2</accession>
<dbReference type="Gene3D" id="3.40.30.10">
    <property type="entry name" value="Glutaredoxin"/>
    <property type="match status" value="1"/>
</dbReference>
<organism evidence="7 8">
    <name type="scientific">Neptunitalea lumnitzerae</name>
    <dbReference type="NCBI Taxonomy" id="2965509"/>
    <lineage>
        <taxon>Bacteria</taxon>
        <taxon>Pseudomonadati</taxon>
        <taxon>Bacteroidota</taxon>
        <taxon>Flavobacteriia</taxon>
        <taxon>Flavobacteriales</taxon>
        <taxon>Flavobacteriaceae</taxon>
        <taxon>Neptunitalea</taxon>
    </lineage>
</organism>
<dbReference type="InterPro" id="IPR036249">
    <property type="entry name" value="Thioredoxin-like_sf"/>
</dbReference>
<dbReference type="PANTHER" id="PTHR42852:SF6">
    <property type="entry name" value="THIOL:DISULFIDE INTERCHANGE PROTEIN DSBE"/>
    <property type="match status" value="1"/>
</dbReference>
<dbReference type="Pfam" id="PF14289">
    <property type="entry name" value="DUF4369"/>
    <property type="match status" value="1"/>
</dbReference>
<protein>
    <submittedName>
        <fullName evidence="7">Thiol:disulfide interchange protein</fullName>
    </submittedName>
</protein>
<name>A0ABQ5MKR2_9FLAO</name>
<dbReference type="EMBL" id="BRVO01000002">
    <property type="protein sequence ID" value="GLB49968.1"/>
    <property type="molecule type" value="Genomic_DNA"/>
</dbReference>
<dbReference type="PROSITE" id="PS51352">
    <property type="entry name" value="THIOREDOXIN_2"/>
    <property type="match status" value="1"/>
</dbReference>
<reference evidence="7" key="1">
    <citation type="submission" date="2022-07" db="EMBL/GenBank/DDBJ databases">
        <title>Taxonomy of Novel Oxalotrophic and Methylotrophic Bacteria.</title>
        <authorList>
            <person name="Sahin N."/>
            <person name="Tani A."/>
        </authorList>
    </citation>
    <scope>NUCLEOTIDE SEQUENCE</scope>
    <source>
        <strain evidence="7">Y10</strain>
    </source>
</reference>
<evidence type="ECO:0000256" key="5">
    <source>
        <dbReference type="SAM" id="SignalP"/>
    </source>
</evidence>
<evidence type="ECO:0000256" key="2">
    <source>
        <dbReference type="ARBA" id="ARBA00022748"/>
    </source>
</evidence>
<feature type="domain" description="Thioredoxin" evidence="6">
    <location>
        <begin position="199"/>
        <end position="337"/>
    </location>
</feature>